<dbReference type="AlphaFoldDB" id="A0A5J5D611"/>
<protein>
    <submittedName>
        <fullName evidence="1">Uncharacterized protein</fullName>
    </submittedName>
</protein>
<sequence length="65" mass="7220">MREEETEMEKKEDSHTCAWADLVLTGSLSLGALHFLSTTRGLVHSYISLKLLPLDTSKGSIKDND</sequence>
<organism evidence="1 2">
    <name type="scientific">Etheostoma spectabile</name>
    <name type="common">orangethroat darter</name>
    <dbReference type="NCBI Taxonomy" id="54343"/>
    <lineage>
        <taxon>Eukaryota</taxon>
        <taxon>Metazoa</taxon>
        <taxon>Chordata</taxon>
        <taxon>Craniata</taxon>
        <taxon>Vertebrata</taxon>
        <taxon>Euteleostomi</taxon>
        <taxon>Actinopterygii</taxon>
        <taxon>Neopterygii</taxon>
        <taxon>Teleostei</taxon>
        <taxon>Neoteleostei</taxon>
        <taxon>Acanthomorphata</taxon>
        <taxon>Eupercaria</taxon>
        <taxon>Perciformes</taxon>
        <taxon>Percoidei</taxon>
        <taxon>Percidae</taxon>
        <taxon>Etheostomatinae</taxon>
        <taxon>Etheostoma</taxon>
    </lineage>
</organism>
<name>A0A5J5D611_9PERO</name>
<proteinExistence type="predicted"/>
<gene>
    <name evidence="1" type="ORF">FQN60_014096</name>
</gene>
<keyword evidence="2" id="KW-1185">Reference proteome</keyword>
<evidence type="ECO:0000313" key="1">
    <source>
        <dbReference type="EMBL" id="KAA8590162.1"/>
    </source>
</evidence>
<accession>A0A5J5D611</accession>
<reference evidence="1 2" key="1">
    <citation type="submission" date="2019-08" db="EMBL/GenBank/DDBJ databases">
        <title>A chromosome-level genome assembly, high-density linkage maps, and genome scans reveal the genomic architecture of hybrid incompatibilities underlying speciation via character displacement in darters (Percidae: Etheostominae).</title>
        <authorList>
            <person name="Moran R.L."/>
            <person name="Catchen J.M."/>
            <person name="Fuller R.C."/>
        </authorList>
    </citation>
    <scope>NUCLEOTIDE SEQUENCE [LARGE SCALE GENOMIC DNA]</scope>
    <source>
        <strain evidence="1">EspeVRDwgs_2016</strain>
        <tissue evidence="1">Muscle</tissue>
    </source>
</reference>
<dbReference type="EMBL" id="VOFY01000008">
    <property type="protein sequence ID" value="KAA8590162.1"/>
    <property type="molecule type" value="Genomic_DNA"/>
</dbReference>
<dbReference type="Proteomes" id="UP000327493">
    <property type="component" value="Chromosome 8"/>
</dbReference>
<evidence type="ECO:0000313" key="2">
    <source>
        <dbReference type="Proteomes" id="UP000327493"/>
    </source>
</evidence>
<comment type="caution">
    <text evidence="1">The sequence shown here is derived from an EMBL/GenBank/DDBJ whole genome shotgun (WGS) entry which is preliminary data.</text>
</comment>